<evidence type="ECO:0000313" key="3">
    <source>
        <dbReference type="EMBL" id="KDR76524.1"/>
    </source>
</evidence>
<dbReference type="Proteomes" id="UP000027222">
    <property type="component" value="Unassembled WGS sequence"/>
</dbReference>
<evidence type="ECO:0000313" key="4">
    <source>
        <dbReference type="Proteomes" id="UP000027222"/>
    </source>
</evidence>
<feature type="transmembrane region" description="Helical" evidence="2">
    <location>
        <begin position="62"/>
        <end position="87"/>
    </location>
</feature>
<organism evidence="3 4">
    <name type="scientific">Galerina marginata (strain CBS 339.88)</name>
    <dbReference type="NCBI Taxonomy" id="685588"/>
    <lineage>
        <taxon>Eukaryota</taxon>
        <taxon>Fungi</taxon>
        <taxon>Dikarya</taxon>
        <taxon>Basidiomycota</taxon>
        <taxon>Agaricomycotina</taxon>
        <taxon>Agaricomycetes</taxon>
        <taxon>Agaricomycetidae</taxon>
        <taxon>Agaricales</taxon>
        <taxon>Agaricineae</taxon>
        <taxon>Strophariaceae</taxon>
        <taxon>Galerina</taxon>
    </lineage>
</organism>
<name>A0A067T9F7_GALM3</name>
<dbReference type="AlphaFoldDB" id="A0A067T9F7"/>
<dbReference type="HOGENOM" id="CLU_1678004_0_0_1"/>
<sequence length="157" mass="16755">MGTNNSFLWLDYIQITPPDSVGAALFSAPTSSSSSLHSPPTLSAIPPPVTASSTPKSSDLPVGVIVGATLGGLAFLAIFSVVMVLLLRVRSRHHNELAVPHQQIQSSPQFSSVNIGEQPPRYQSSADIPFAYERDHLPSSKVYPFSAPGSSNRWNEA</sequence>
<evidence type="ECO:0000256" key="2">
    <source>
        <dbReference type="SAM" id="Phobius"/>
    </source>
</evidence>
<evidence type="ECO:0000256" key="1">
    <source>
        <dbReference type="SAM" id="MobiDB-lite"/>
    </source>
</evidence>
<accession>A0A067T9F7</accession>
<keyword evidence="2" id="KW-0472">Membrane</keyword>
<feature type="compositionally biased region" description="Polar residues" evidence="1">
    <location>
        <begin position="108"/>
        <end position="126"/>
    </location>
</feature>
<protein>
    <submittedName>
        <fullName evidence="3">Uncharacterized protein</fullName>
    </submittedName>
</protein>
<gene>
    <name evidence="3" type="ORF">GALMADRAFT_225569</name>
</gene>
<feature type="region of interest" description="Disordered" evidence="1">
    <location>
        <begin position="33"/>
        <end position="57"/>
    </location>
</feature>
<reference evidence="4" key="1">
    <citation type="journal article" date="2014" name="Proc. Natl. Acad. Sci. U.S.A.">
        <title>Extensive sampling of basidiomycete genomes demonstrates inadequacy of the white-rot/brown-rot paradigm for wood decay fungi.</title>
        <authorList>
            <person name="Riley R."/>
            <person name="Salamov A.A."/>
            <person name="Brown D.W."/>
            <person name="Nagy L.G."/>
            <person name="Floudas D."/>
            <person name="Held B.W."/>
            <person name="Levasseur A."/>
            <person name="Lombard V."/>
            <person name="Morin E."/>
            <person name="Otillar R."/>
            <person name="Lindquist E.A."/>
            <person name="Sun H."/>
            <person name="LaButti K.M."/>
            <person name="Schmutz J."/>
            <person name="Jabbour D."/>
            <person name="Luo H."/>
            <person name="Baker S.E."/>
            <person name="Pisabarro A.G."/>
            <person name="Walton J.D."/>
            <person name="Blanchette R.A."/>
            <person name="Henrissat B."/>
            <person name="Martin F."/>
            <person name="Cullen D."/>
            <person name="Hibbett D.S."/>
            <person name="Grigoriev I.V."/>
        </authorList>
    </citation>
    <scope>NUCLEOTIDE SEQUENCE [LARGE SCALE GENOMIC DNA]</scope>
    <source>
        <strain evidence="4">CBS 339.88</strain>
    </source>
</reference>
<keyword evidence="2" id="KW-0812">Transmembrane</keyword>
<feature type="region of interest" description="Disordered" evidence="1">
    <location>
        <begin position="108"/>
        <end position="128"/>
    </location>
</feature>
<proteinExistence type="predicted"/>
<dbReference type="EMBL" id="KL142378">
    <property type="protein sequence ID" value="KDR76524.1"/>
    <property type="molecule type" value="Genomic_DNA"/>
</dbReference>
<keyword evidence="2" id="KW-1133">Transmembrane helix</keyword>
<keyword evidence="4" id="KW-1185">Reference proteome</keyword>
<feature type="compositionally biased region" description="Low complexity" evidence="1">
    <location>
        <begin position="33"/>
        <end position="44"/>
    </location>
</feature>